<proteinExistence type="inferred from homology"/>
<evidence type="ECO:0000256" key="1">
    <source>
        <dbReference type="ARBA" id="ARBA00005495"/>
    </source>
</evidence>
<keyword evidence="2" id="KW-0479">Metal-binding</keyword>
<dbReference type="Proteomes" id="UP001209713">
    <property type="component" value="Unassembled WGS sequence"/>
</dbReference>
<comment type="caution">
    <text evidence="5">The sequence shown here is derived from an EMBL/GenBank/DDBJ whole genome shotgun (WGS) entry which is preliminary data.</text>
</comment>
<evidence type="ECO:0000256" key="3">
    <source>
        <dbReference type="ARBA" id="ARBA00022833"/>
    </source>
</evidence>
<feature type="domain" description="CENP-V/GFA" evidence="4">
    <location>
        <begin position="6"/>
        <end position="117"/>
    </location>
</feature>
<evidence type="ECO:0000313" key="6">
    <source>
        <dbReference type="Proteomes" id="UP001209713"/>
    </source>
</evidence>
<dbReference type="Pfam" id="PF04828">
    <property type="entry name" value="GFA"/>
    <property type="match status" value="1"/>
</dbReference>
<reference evidence="5 6" key="1">
    <citation type="submission" date="2022-10" db="EMBL/GenBank/DDBJ databases">
        <title>Marinomonas transparenta sp. nov. and Marinomonas sargassi sp. nov., isolated from marine alga (Sargassum natans (L.) Gaillon).</title>
        <authorList>
            <person name="Wang Y."/>
        </authorList>
    </citation>
    <scope>NUCLEOTIDE SEQUENCE [LARGE SCALE GENOMIC DNA]</scope>
    <source>
        <strain evidence="5 6">C2222</strain>
    </source>
</reference>
<evidence type="ECO:0000256" key="2">
    <source>
        <dbReference type="ARBA" id="ARBA00022723"/>
    </source>
</evidence>
<organism evidence="5 6">
    <name type="scientific">Marinomonas sargassi</name>
    <dbReference type="NCBI Taxonomy" id="2984494"/>
    <lineage>
        <taxon>Bacteria</taxon>
        <taxon>Pseudomonadati</taxon>
        <taxon>Pseudomonadota</taxon>
        <taxon>Gammaproteobacteria</taxon>
        <taxon>Oceanospirillales</taxon>
        <taxon>Oceanospirillaceae</taxon>
        <taxon>Marinomonas</taxon>
    </lineage>
</organism>
<name>A0ABT2YS59_9GAMM</name>
<comment type="similarity">
    <text evidence="1">Belongs to the Gfa family.</text>
</comment>
<protein>
    <submittedName>
        <fullName evidence="5">GFA family protein</fullName>
    </submittedName>
</protein>
<dbReference type="PANTHER" id="PTHR28620">
    <property type="entry name" value="CENTROMERE PROTEIN V"/>
    <property type="match status" value="1"/>
</dbReference>
<dbReference type="SUPFAM" id="SSF51316">
    <property type="entry name" value="Mss4-like"/>
    <property type="match status" value="1"/>
</dbReference>
<dbReference type="Gene3D" id="2.170.150.70">
    <property type="match status" value="1"/>
</dbReference>
<dbReference type="PROSITE" id="PS51891">
    <property type="entry name" value="CENP_V_GFA"/>
    <property type="match status" value="1"/>
</dbReference>
<dbReference type="InterPro" id="IPR006913">
    <property type="entry name" value="CENP-V/GFA"/>
</dbReference>
<evidence type="ECO:0000259" key="4">
    <source>
        <dbReference type="PROSITE" id="PS51891"/>
    </source>
</evidence>
<dbReference type="InterPro" id="IPR011057">
    <property type="entry name" value="Mss4-like_sf"/>
</dbReference>
<dbReference type="EMBL" id="JAOVZB010000002">
    <property type="protein sequence ID" value="MCV2402479.1"/>
    <property type="molecule type" value="Genomic_DNA"/>
</dbReference>
<gene>
    <name evidence="5" type="ORF">OFY17_06190</name>
</gene>
<dbReference type="PANTHER" id="PTHR28620:SF1">
    <property type="entry name" value="CENP-V_GFA DOMAIN-CONTAINING PROTEIN"/>
    <property type="match status" value="1"/>
</dbReference>
<accession>A0ABT2YS59</accession>
<keyword evidence="6" id="KW-1185">Reference proteome</keyword>
<dbReference type="RefSeq" id="WP_263529859.1">
    <property type="nucleotide sequence ID" value="NZ_JAOVZB010000002.1"/>
</dbReference>
<evidence type="ECO:0000313" key="5">
    <source>
        <dbReference type="EMBL" id="MCV2402479.1"/>
    </source>
</evidence>
<sequence length="117" mass="13485">MIEKEYFGSCHCGEVQFKIITDFPELTTCDCSICIRKNALMVKVHESHFTLIKGESFLSEYQFHTKTAHHYFCKQCGIYPFHRKRVTPDNYGINVYCLENVNPDGIPVRATVGKGMK</sequence>
<keyword evidence="3" id="KW-0862">Zinc</keyword>
<dbReference type="InterPro" id="IPR052355">
    <property type="entry name" value="CENP-V-like"/>
</dbReference>